<organism evidence="3 4">
    <name type="scientific">Cohnella endophytica</name>
    <dbReference type="NCBI Taxonomy" id="2419778"/>
    <lineage>
        <taxon>Bacteria</taxon>
        <taxon>Bacillati</taxon>
        <taxon>Bacillota</taxon>
        <taxon>Bacilli</taxon>
        <taxon>Bacillales</taxon>
        <taxon>Paenibacillaceae</taxon>
        <taxon>Cohnella</taxon>
    </lineage>
</organism>
<keyword evidence="1" id="KW-0472">Membrane</keyword>
<gene>
    <name evidence="3" type="ORF">D7Z26_22730</name>
</gene>
<proteinExistence type="predicted"/>
<name>A0A494XIR6_9BACL</name>
<dbReference type="Pfam" id="PF00395">
    <property type="entry name" value="SLH"/>
    <property type="match status" value="3"/>
</dbReference>
<feature type="transmembrane region" description="Helical" evidence="1">
    <location>
        <begin position="22"/>
        <end position="41"/>
    </location>
</feature>
<dbReference type="PANTHER" id="PTHR43308">
    <property type="entry name" value="OUTER MEMBRANE PROTEIN ALPHA-RELATED"/>
    <property type="match status" value="1"/>
</dbReference>
<feature type="domain" description="SLH" evidence="2">
    <location>
        <begin position="454"/>
        <end position="511"/>
    </location>
</feature>
<dbReference type="SMART" id="SM00635">
    <property type="entry name" value="BID_2"/>
    <property type="match status" value="1"/>
</dbReference>
<dbReference type="InterPro" id="IPR013783">
    <property type="entry name" value="Ig-like_fold"/>
</dbReference>
<dbReference type="InterPro" id="IPR008964">
    <property type="entry name" value="Invasin/intimin_cell_adhesion"/>
</dbReference>
<dbReference type="Proteomes" id="UP000282076">
    <property type="component" value="Unassembled WGS sequence"/>
</dbReference>
<dbReference type="InterPro" id="IPR003343">
    <property type="entry name" value="Big_2"/>
</dbReference>
<keyword evidence="1" id="KW-0812">Transmembrane</keyword>
<accession>A0A494XIR6</accession>
<dbReference type="PROSITE" id="PS51272">
    <property type="entry name" value="SLH"/>
    <property type="match status" value="3"/>
</dbReference>
<keyword evidence="1" id="KW-1133">Transmembrane helix</keyword>
<sequence length="571" mass="62690">MDLNVNGVEGGLYLHRIFVNKFAKILLLMAVLLSVVVLLPTQRSEAAQINRFWITDPMTKAQVTYVIAGKLYNIDFDTDKASTTSFENRKLEYSTDNGATWVTLVGDSGKQFWTPYIYMPIDPRLVSAKFRLSTYFNPLIGDRHYSEKIIGPYKILQPASITDAIATPKEDGKVTLTWNDNSNMESNYIITRYGPDGTKTFYKNNTTDHIGPLSYDDQTDSKKSSVYIYKLSMVIDRYGPDYGTEDVYLSVKTKVPPTIIDQIKDVPIIQTNPIDIKVNKYLVDFDLNFGDLNKVAVSGVKLNAKAITLNVGETQKLIADVTPANAANREVTWSIDSQIADVDSAGKVTGRLEGMATIKVKSVSGGFTDYCVVTVMGTPQPPTMEPPLSPISSKFTDITGNAAKADIEKAVDLGVVFGYPDGTFRPNEKVTRAEFASMLIRGLKPAEEGKPLPFIDKNEVGAWALPALEKAYKLGIIHGYSDKSIRPNNNITHAEMIVMVVNAAKLPLNDKPTSLTDDGELPKWAKPSVSTAEETGIIIVGGLPDGKFMPQALTTRAEAASAVVRMLMIGK</sequence>
<reference evidence="3 4" key="1">
    <citation type="submission" date="2018-10" db="EMBL/GenBank/DDBJ databases">
        <title>Cohnella sp. M2MS4P-1, whole genome shotgun sequence.</title>
        <authorList>
            <person name="Tuo L."/>
        </authorList>
    </citation>
    <scope>NUCLEOTIDE SEQUENCE [LARGE SCALE GENOMIC DNA]</scope>
    <source>
        <strain evidence="3 4">M2MS4P-1</strain>
    </source>
</reference>
<dbReference type="SUPFAM" id="SSF49373">
    <property type="entry name" value="Invasin/intimin cell-adhesion fragments"/>
    <property type="match status" value="1"/>
</dbReference>
<comment type="caution">
    <text evidence="3">The sequence shown here is derived from an EMBL/GenBank/DDBJ whole genome shotgun (WGS) entry which is preliminary data.</text>
</comment>
<feature type="domain" description="SLH" evidence="2">
    <location>
        <begin position="390"/>
        <end position="453"/>
    </location>
</feature>
<dbReference type="Gene3D" id="2.60.40.1080">
    <property type="match status" value="1"/>
</dbReference>
<evidence type="ECO:0000259" key="2">
    <source>
        <dbReference type="PROSITE" id="PS51272"/>
    </source>
</evidence>
<keyword evidence="4" id="KW-1185">Reference proteome</keyword>
<dbReference type="Gene3D" id="2.60.40.10">
    <property type="entry name" value="Immunoglobulins"/>
    <property type="match status" value="1"/>
</dbReference>
<dbReference type="PANTHER" id="PTHR43308:SF5">
    <property type="entry name" value="S-LAYER PROTEIN _ PEPTIDOGLYCAN ENDO-BETA-N-ACETYLGLUCOSAMINIDASE"/>
    <property type="match status" value="1"/>
</dbReference>
<evidence type="ECO:0000256" key="1">
    <source>
        <dbReference type="SAM" id="Phobius"/>
    </source>
</evidence>
<feature type="domain" description="SLH" evidence="2">
    <location>
        <begin position="512"/>
        <end position="571"/>
    </location>
</feature>
<evidence type="ECO:0000313" key="3">
    <source>
        <dbReference type="EMBL" id="RKP48019.1"/>
    </source>
</evidence>
<dbReference type="InterPro" id="IPR051465">
    <property type="entry name" value="Cell_Envelope_Struct_Comp"/>
</dbReference>
<evidence type="ECO:0000313" key="4">
    <source>
        <dbReference type="Proteomes" id="UP000282076"/>
    </source>
</evidence>
<dbReference type="AlphaFoldDB" id="A0A494XIR6"/>
<dbReference type="Pfam" id="PF02368">
    <property type="entry name" value="Big_2"/>
    <property type="match status" value="1"/>
</dbReference>
<protein>
    <recommendedName>
        <fullName evidence="2">SLH domain-containing protein</fullName>
    </recommendedName>
</protein>
<dbReference type="InterPro" id="IPR001119">
    <property type="entry name" value="SLH_dom"/>
</dbReference>
<dbReference type="EMBL" id="RBZM01000010">
    <property type="protein sequence ID" value="RKP48019.1"/>
    <property type="molecule type" value="Genomic_DNA"/>
</dbReference>